<dbReference type="GO" id="GO:0005524">
    <property type="term" value="F:ATP binding"/>
    <property type="evidence" value="ECO:0007669"/>
    <property type="project" value="UniProtKB-KW"/>
</dbReference>
<evidence type="ECO:0000259" key="3">
    <source>
        <dbReference type="Pfam" id="PF02568"/>
    </source>
</evidence>
<keyword evidence="2" id="KW-0067">ATP-binding</keyword>
<evidence type="ECO:0000256" key="2">
    <source>
        <dbReference type="ARBA" id="ARBA00022840"/>
    </source>
</evidence>
<accession>A0A7V3KMS8</accession>
<dbReference type="Pfam" id="PF18297">
    <property type="entry name" value="NFACT-R_2"/>
    <property type="match status" value="1"/>
</dbReference>
<dbReference type="Gene3D" id="3.40.50.620">
    <property type="entry name" value="HUPs"/>
    <property type="match status" value="1"/>
</dbReference>
<dbReference type="PANTHER" id="PTHR11933:SF6">
    <property type="entry name" value="THIL AANH DOMAIN-CONTAINING PROTEIN"/>
    <property type="match status" value="1"/>
</dbReference>
<gene>
    <name evidence="5" type="ORF">ENV38_01605</name>
</gene>
<feature type="domain" description="NFACT protein RNA binding" evidence="4">
    <location>
        <begin position="233"/>
        <end position="333"/>
    </location>
</feature>
<dbReference type="GO" id="GO:0004810">
    <property type="term" value="F:CCA tRNA nucleotidyltransferase activity"/>
    <property type="evidence" value="ECO:0007669"/>
    <property type="project" value="InterPro"/>
</dbReference>
<sequence>MAERNVKALALLSGGLDSTLSALLMKKHGIEVKGIVFVTPFSSSEVDLGRVSESKKAYYDSVGIDTDVYEVVDEYLELVKNPPHGYGKQMNPCIDCKILFLRKAKGLLDKYGAKFIITGEVLGQRPMSQMLNTLLQIEKEAGVEGLVVRPLSGKLLPPTKPELEGIIERDWLLAIKGRGRNEQIKLAKELGLQKFQQPAGGCLLTVPDFAARLKKVLLRDELDPFHVSLIKLGRHFFVKDTRLVVGRNERENHELLKITAGKFVIMEPLNTNGPIASFERGNLDEETLRIVLRIVARYCDKKENIEFSVKLPSGEAFTYLVEKAFEPWEVEKFRG</sequence>
<reference evidence="5" key="1">
    <citation type="journal article" date="2020" name="mSystems">
        <title>Genome- and Community-Level Interaction Insights into Carbon Utilization and Element Cycling Functions of Hydrothermarchaeota in Hydrothermal Sediment.</title>
        <authorList>
            <person name="Zhou Z."/>
            <person name="Liu Y."/>
            <person name="Xu W."/>
            <person name="Pan J."/>
            <person name="Luo Z.H."/>
            <person name="Li M."/>
        </authorList>
    </citation>
    <scope>NUCLEOTIDE SEQUENCE [LARGE SCALE GENOMIC DNA]</scope>
    <source>
        <strain evidence="5">SpSt-754</strain>
    </source>
</reference>
<dbReference type="PANTHER" id="PTHR11933">
    <property type="entry name" value="TRNA 5-METHYLAMINOMETHYL-2-THIOURIDYLATE -METHYLTRANSFERASE"/>
    <property type="match status" value="1"/>
</dbReference>
<protein>
    <submittedName>
        <fullName evidence="5">tRNA 4-thiouridine(8) synthase ThiI</fullName>
    </submittedName>
</protein>
<proteinExistence type="predicted"/>
<feature type="domain" description="Thil AANH" evidence="3">
    <location>
        <begin position="7"/>
        <end position="153"/>
    </location>
</feature>
<evidence type="ECO:0000259" key="4">
    <source>
        <dbReference type="Pfam" id="PF18297"/>
    </source>
</evidence>
<dbReference type="SUPFAM" id="SSF52402">
    <property type="entry name" value="Adenine nucleotide alpha hydrolases-like"/>
    <property type="match status" value="1"/>
</dbReference>
<dbReference type="InterPro" id="IPR059101">
    <property type="entry name" value="NFACT-R_2"/>
</dbReference>
<evidence type="ECO:0000313" key="5">
    <source>
        <dbReference type="EMBL" id="HGB35587.1"/>
    </source>
</evidence>
<keyword evidence="1" id="KW-0547">Nucleotide-binding</keyword>
<evidence type="ECO:0000256" key="1">
    <source>
        <dbReference type="ARBA" id="ARBA00022741"/>
    </source>
</evidence>
<comment type="caution">
    <text evidence="5">The sequence shown here is derived from an EMBL/GenBank/DDBJ whole genome shotgun (WGS) entry which is preliminary data.</text>
</comment>
<name>A0A7V3KMS8_UNCW3</name>
<dbReference type="InterPro" id="IPR020536">
    <property type="entry name" value="ThiI_AANH"/>
</dbReference>
<dbReference type="Pfam" id="PF02568">
    <property type="entry name" value="ThiI"/>
    <property type="match status" value="1"/>
</dbReference>
<dbReference type="EMBL" id="DTGD01000066">
    <property type="protein sequence ID" value="HGB35587.1"/>
    <property type="molecule type" value="Genomic_DNA"/>
</dbReference>
<dbReference type="AlphaFoldDB" id="A0A7V3KMS8"/>
<dbReference type="InterPro" id="IPR014729">
    <property type="entry name" value="Rossmann-like_a/b/a_fold"/>
</dbReference>
<organism evidence="5">
    <name type="scientific">candidate division WOR-3 bacterium</name>
    <dbReference type="NCBI Taxonomy" id="2052148"/>
    <lineage>
        <taxon>Bacteria</taxon>
        <taxon>Bacteria division WOR-3</taxon>
    </lineage>
</organism>